<protein>
    <submittedName>
        <fullName evidence="1">Uncharacterized protein</fullName>
    </submittedName>
</protein>
<gene>
    <name evidence="1" type="ORF">Tci_390241</name>
</gene>
<dbReference type="AlphaFoldDB" id="A0A699HHN4"/>
<organism evidence="1">
    <name type="scientific">Tanacetum cinerariifolium</name>
    <name type="common">Dalmatian daisy</name>
    <name type="synonym">Chrysanthemum cinerariifolium</name>
    <dbReference type="NCBI Taxonomy" id="118510"/>
    <lineage>
        <taxon>Eukaryota</taxon>
        <taxon>Viridiplantae</taxon>
        <taxon>Streptophyta</taxon>
        <taxon>Embryophyta</taxon>
        <taxon>Tracheophyta</taxon>
        <taxon>Spermatophyta</taxon>
        <taxon>Magnoliopsida</taxon>
        <taxon>eudicotyledons</taxon>
        <taxon>Gunneridae</taxon>
        <taxon>Pentapetalae</taxon>
        <taxon>asterids</taxon>
        <taxon>campanulids</taxon>
        <taxon>Asterales</taxon>
        <taxon>Asteraceae</taxon>
        <taxon>Asteroideae</taxon>
        <taxon>Anthemideae</taxon>
        <taxon>Anthemidinae</taxon>
        <taxon>Tanacetum</taxon>
    </lineage>
</organism>
<feature type="non-terminal residue" evidence="1">
    <location>
        <position position="1"/>
    </location>
</feature>
<proteinExistence type="predicted"/>
<dbReference type="EMBL" id="BKCJ010158070">
    <property type="protein sequence ID" value="GEY18267.1"/>
    <property type="molecule type" value="Genomic_DNA"/>
</dbReference>
<evidence type="ECO:0000313" key="1">
    <source>
        <dbReference type="EMBL" id="GEY18267.1"/>
    </source>
</evidence>
<comment type="caution">
    <text evidence="1">The sequence shown here is derived from an EMBL/GenBank/DDBJ whole genome shotgun (WGS) entry which is preliminary data.</text>
</comment>
<accession>A0A699HHN4</accession>
<name>A0A699HHN4_TANCI</name>
<reference evidence="1" key="1">
    <citation type="journal article" date="2019" name="Sci. Rep.">
        <title>Draft genome of Tanacetum cinerariifolium, the natural source of mosquito coil.</title>
        <authorList>
            <person name="Yamashiro T."/>
            <person name="Shiraishi A."/>
            <person name="Satake H."/>
            <person name="Nakayama K."/>
        </authorList>
    </citation>
    <scope>NUCLEOTIDE SEQUENCE</scope>
</reference>
<sequence length="124" mass="14405">VENVNAYRDEDIRDVIVGEPFCRVLCVEAKRFDGFITIHNGNDSVTYQMARSHLRFKHLTNKICNKMLSLLKVSIHDNLNEISHPYLRLKGFYMGVLNLGPEYLRDAKIEERLTCGHISVHEME</sequence>